<comment type="caution">
    <text evidence="1">The sequence shown here is derived from an EMBL/GenBank/DDBJ whole genome shotgun (WGS) entry which is preliminary data.</text>
</comment>
<evidence type="ECO:0000313" key="2">
    <source>
        <dbReference type="Proteomes" id="UP000585638"/>
    </source>
</evidence>
<proteinExistence type="predicted"/>
<evidence type="ECO:0000313" key="1">
    <source>
        <dbReference type="EMBL" id="MBB5892450.1"/>
    </source>
</evidence>
<reference evidence="1 2" key="1">
    <citation type="submission" date="2020-08" db="EMBL/GenBank/DDBJ databases">
        <title>Sequencing the genomes of 1000 actinobacteria strains.</title>
        <authorList>
            <person name="Klenk H.-P."/>
        </authorList>
    </citation>
    <scope>NUCLEOTIDE SEQUENCE [LARGE SCALE GENOMIC DNA]</scope>
    <source>
        <strain evidence="1 2">DSM 43851</strain>
    </source>
</reference>
<sequence length="105" mass="10946">MLVGDAAHVTVTLKNSGDRALGGITVMCNRIGNSNELNGRTGGWGDLQWTRPGVTVPAHGTISLDVTEVVPDGARGYGYVVVRCDFGQLNAGFDEGALRASDRGS</sequence>
<dbReference type="AlphaFoldDB" id="A0A7W9KHC8"/>
<name>A0A7W9KHC8_9PSEU</name>
<keyword evidence="2" id="KW-1185">Reference proteome</keyword>
<dbReference type="RefSeq" id="WP_184863202.1">
    <property type="nucleotide sequence ID" value="NZ_JACHIR010000001.1"/>
</dbReference>
<dbReference type="Proteomes" id="UP000585638">
    <property type="component" value="Unassembled WGS sequence"/>
</dbReference>
<dbReference type="EMBL" id="JACHIR010000001">
    <property type="protein sequence ID" value="MBB5892450.1"/>
    <property type="molecule type" value="Genomic_DNA"/>
</dbReference>
<accession>A0A7W9KHC8</accession>
<organism evidence="1 2">
    <name type="scientific">Kutzneria kofuensis</name>
    <dbReference type="NCBI Taxonomy" id="103725"/>
    <lineage>
        <taxon>Bacteria</taxon>
        <taxon>Bacillati</taxon>
        <taxon>Actinomycetota</taxon>
        <taxon>Actinomycetes</taxon>
        <taxon>Pseudonocardiales</taxon>
        <taxon>Pseudonocardiaceae</taxon>
        <taxon>Kutzneria</taxon>
    </lineage>
</organism>
<protein>
    <submittedName>
        <fullName evidence="1">Uncharacterized protein</fullName>
    </submittedName>
</protein>
<gene>
    <name evidence="1" type="ORF">BJ998_003646</name>
</gene>